<dbReference type="InterPro" id="IPR001764">
    <property type="entry name" value="Glyco_hydro_3_N"/>
</dbReference>
<evidence type="ECO:0000313" key="7">
    <source>
        <dbReference type="EMBL" id="NDL59631.1"/>
    </source>
</evidence>
<evidence type="ECO:0000256" key="2">
    <source>
        <dbReference type="ARBA" id="ARBA00005336"/>
    </source>
</evidence>
<dbReference type="SUPFAM" id="SSF51445">
    <property type="entry name" value="(Trans)glycosidases"/>
    <property type="match status" value="1"/>
</dbReference>
<dbReference type="InterPro" id="IPR036962">
    <property type="entry name" value="Glyco_hydro_3_N_sf"/>
</dbReference>
<evidence type="ECO:0000256" key="5">
    <source>
        <dbReference type="ARBA" id="ARBA00023295"/>
    </source>
</evidence>
<dbReference type="GO" id="GO:0004563">
    <property type="term" value="F:beta-N-acetylhexosaminidase activity"/>
    <property type="evidence" value="ECO:0007669"/>
    <property type="project" value="UniProtKB-EC"/>
</dbReference>
<dbReference type="PANTHER" id="PTHR30480">
    <property type="entry name" value="BETA-HEXOSAMINIDASE-RELATED"/>
    <property type="match status" value="1"/>
</dbReference>
<accession>A0A7K3M8F6</accession>
<gene>
    <name evidence="7" type="ORF">F7O44_21400</name>
</gene>
<dbReference type="EC" id="3.2.1.52" evidence="3"/>
<dbReference type="Gene3D" id="3.20.20.300">
    <property type="entry name" value="Glycoside hydrolase, family 3, N-terminal domain"/>
    <property type="match status" value="1"/>
</dbReference>
<keyword evidence="8" id="KW-1185">Reference proteome</keyword>
<protein>
    <recommendedName>
        <fullName evidence="3">beta-N-acetylhexosaminidase</fullName>
        <ecNumber evidence="3">3.2.1.52</ecNumber>
    </recommendedName>
</protein>
<dbReference type="GO" id="GO:0005975">
    <property type="term" value="P:carbohydrate metabolic process"/>
    <property type="evidence" value="ECO:0007669"/>
    <property type="project" value="InterPro"/>
</dbReference>
<keyword evidence="4" id="KW-0378">Hydrolase</keyword>
<dbReference type="FunFam" id="3.20.20.300:FF:000014">
    <property type="entry name" value="Beta-hexosaminidase, lipoprotein"/>
    <property type="match status" value="1"/>
</dbReference>
<reference evidence="7 8" key="1">
    <citation type="submission" date="2019-11" db="EMBL/GenBank/DDBJ databases">
        <authorList>
            <person name="Li X.-J."/>
            <person name="Feng X.-M."/>
        </authorList>
    </citation>
    <scope>NUCLEOTIDE SEQUENCE [LARGE SCALE GENOMIC DNA]</scope>
    <source>
        <strain evidence="7 8">XMNu-373</strain>
    </source>
</reference>
<comment type="catalytic activity">
    <reaction evidence="1">
        <text>Hydrolysis of terminal non-reducing N-acetyl-D-hexosamine residues in N-acetyl-beta-D-hexosaminides.</text>
        <dbReference type="EC" id="3.2.1.52"/>
    </reaction>
</comment>
<evidence type="ECO:0000256" key="3">
    <source>
        <dbReference type="ARBA" id="ARBA00012663"/>
    </source>
</evidence>
<evidence type="ECO:0000256" key="4">
    <source>
        <dbReference type="ARBA" id="ARBA00022801"/>
    </source>
</evidence>
<sequence>MTHGNVGQMNNVSSMTLEEKIAQLFVLRVHGATADTAEPESVERNRAAYGVSNAAELIATYQPGGIIYFRDSGNVHNPVQIAKLSNDIQQAALDRPSNQIPLLIATDQEGGRVARMSPPATWFPSAHTVASAGADSARRVAAIMGRELRAMGIRQNYAPVADVNVNPENPVIGERSFASDPDTAAVLVRSQVHGFQDSGVIPTVKHFPGHGDTSVDTHTGQAVITHSRERWEQLDLPPFKAALEAGVDVVMTGHLIFPELDPARSIATTSYPIVTGLLRHELGFDGVVVTDGLGMSAARMAHDITEAPLRALQAGVDQLLTPADDSFPVAIKTIRRAVEDGELSAERIDESVERIMRLKRKAGLFDDPMVSTDRAAHVIGSREHQEAARRLIGTVT</sequence>
<comment type="similarity">
    <text evidence="2">Belongs to the glycosyl hydrolase 3 family.</text>
</comment>
<name>A0A7K3M8F6_9ACTN</name>
<proteinExistence type="inferred from homology"/>
<comment type="caution">
    <text evidence="7">The sequence shown here is derived from an EMBL/GenBank/DDBJ whole genome shotgun (WGS) entry which is preliminary data.</text>
</comment>
<evidence type="ECO:0000313" key="8">
    <source>
        <dbReference type="Proteomes" id="UP000460435"/>
    </source>
</evidence>
<dbReference type="InterPro" id="IPR019800">
    <property type="entry name" value="Glyco_hydro_3_AS"/>
</dbReference>
<evidence type="ECO:0000259" key="6">
    <source>
        <dbReference type="Pfam" id="PF00933"/>
    </source>
</evidence>
<dbReference type="Pfam" id="PF00933">
    <property type="entry name" value="Glyco_hydro_3"/>
    <property type="match status" value="1"/>
</dbReference>
<feature type="domain" description="Glycoside hydrolase family 3 N-terminal" evidence="6">
    <location>
        <begin position="16"/>
        <end position="358"/>
    </location>
</feature>
<dbReference type="InterPro" id="IPR050226">
    <property type="entry name" value="NagZ_Beta-hexosaminidase"/>
</dbReference>
<dbReference type="GO" id="GO:0009254">
    <property type="term" value="P:peptidoglycan turnover"/>
    <property type="evidence" value="ECO:0007669"/>
    <property type="project" value="TreeGrafter"/>
</dbReference>
<dbReference type="InterPro" id="IPR017853">
    <property type="entry name" value="GH"/>
</dbReference>
<dbReference type="PROSITE" id="PS00775">
    <property type="entry name" value="GLYCOSYL_HYDROL_F3"/>
    <property type="match status" value="1"/>
</dbReference>
<dbReference type="EMBL" id="WLZY01000008">
    <property type="protein sequence ID" value="NDL59631.1"/>
    <property type="molecule type" value="Genomic_DNA"/>
</dbReference>
<organism evidence="7 8">
    <name type="scientific">Phytoactinopolyspora mesophila</name>
    <dbReference type="NCBI Taxonomy" id="2650750"/>
    <lineage>
        <taxon>Bacteria</taxon>
        <taxon>Bacillati</taxon>
        <taxon>Actinomycetota</taxon>
        <taxon>Actinomycetes</taxon>
        <taxon>Jiangellales</taxon>
        <taxon>Jiangellaceae</taxon>
        <taxon>Phytoactinopolyspora</taxon>
    </lineage>
</organism>
<evidence type="ECO:0000256" key="1">
    <source>
        <dbReference type="ARBA" id="ARBA00001231"/>
    </source>
</evidence>
<dbReference type="PANTHER" id="PTHR30480:SF13">
    <property type="entry name" value="BETA-HEXOSAMINIDASE"/>
    <property type="match status" value="1"/>
</dbReference>
<dbReference type="Proteomes" id="UP000460435">
    <property type="component" value="Unassembled WGS sequence"/>
</dbReference>
<dbReference type="AlphaFoldDB" id="A0A7K3M8F6"/>
<keyword evidence="5" id="KW-0326">Glycosidase</keyword>